<proteinExistence type="predicted"/>
<evidence type="ECO:0000313" key="1">
    <source>
        <dbReference type="EMBL" id="MCE4536949.1"/>
    </source>
</evidence>
<dbReference type="SUPFAM" id="SSF49373">
    <property type="entry name" value="Invasin/intimin cell-adhesion fragments"/>
    <property type="match status" value="1"/>
</dbReference>
<name>A0ABS8X8B9_9BURK</name>
<dbReference type="RefSeq" id="WP_233390660.1">
    <property type="nucleotide sequence ID" value="NZ_JAJTWT010000002.1"/>
</dbReference>
<evidence type="ECO:0000313" key="2">
    <source>
        <dbReference type="Proteomes" id="UP001201463"/>
    </source>
</evidence>
<comment type="caution">
    <text evidence="1">The sequence shown here is derived from an EMBL/GenBank/DDBJ whole genome shotgun (WGS) entry which is preliminary data.</text>
</comment>
<reference evidence="1 2" key="1">
    <citation type="submission" date="2021-12" db="EMBL/GenBank/DDBJ databases">
        <title>Genome seq of p7.</title>
        <authorList>
            <person name="Seo T."/>
        </authorList>
    </citation>
    <scope>NUCLEOTIDE SEQUENCE [LARGE SCALE GENOMIC DNA]</scope>
    <source>
        <strain evidence="1 2">P7</strain>
    </source>
</reference>
<dbReference type="InterPro" id="IPR008964">
    <property type="entry name" value="Invasin/intimin_cell_adhesion"/>
</dbReference>
<protein>
    <recommendedName>
        <fullName evidence="3">Ig-like domain (Group 2)</fullName>
    </recommendedName>
</protein>
<sequence>MTALAACAALAACGGGGGDGSSGKLQTITFAFPGNATLGVGAVKLDASATSGMPVQFTSGTPEVCTVSGDAVTPLKAGSCVITASQPGGQSADGATWAPADAINEVFNVVKGTQTVQLVLPNSLQSTDSLTVPLTAKAKNALGADNGLPITYAVTTPAVCSINGSNLELKGKGLCAVTASQAGSTDYEPAQTLGIVAVDPVLVADGFNPATLGTGAGSTTAIRTKQGGGVSVNAWHWSIGQDAIGNGGWENCDPKLGDWCYQQIPADGTALTSALHTKQSANAGWDNGSAFNRVDIFVPGVTSLVRDKDTPGGKQVTTEQSLIFSAGVSDGRVTTKKPLHVELVLSKNGGKDCNVTLSAPLFPAGTGMRSYAIPLSWFATTASCGTGAASTSLDTVRGLPFYDPAAPDAFLAALDKDPLKSARASAATLLKTYPTVQVRIRDHSLQFSTTSKDSKQNIIFNNDLKVGGFIALL</sequence>
<organism evidence="1 2">
    <name type="scientific">Pelomonas caseinilytica</name>
    <dbReference type="NCBI Taxonomy" id="2906763"/>
    <lineage>
        <taxon>Bacteria</taxon>
        <taxon>Pseudomonadati</taxon>
        <taxon>Pseudomonadota</taxon>
        <taxon>Betaproteobacteria</taxon>
        <taxon>Burkholderiales</taxon>
        <taxon>Sphaerotilaceae</taxon>
        <taxon>Roseateles</taxon>
    </lineage>
</organism>
<dbReference type="Proteomes" id="UP001201463">
    <property type="component" value="Unassembled WGS sequence"/>
</dbReference>
<accession>A0ABS8X8B9</accession>
<dbReference type="EMBL" id="JAJTWT010000002">
    <property type="protein sequence ID" value="MCE4536949.1"/>
    <property type="molecule type" value="Genomic_DNA"/>
</dbReference>
<dbReference type="Gene3D" id="2.60.40.1080">
    <property type="match status" value="1"/>
</dbReference>
<gene>
    <name evidence="1" type="ORF">LXT12_06765</name>
</gene>
<evidence type="ECO:0008006" key="3">
    <source>
        <dbReference type="Google" id="ProtNLM"/>
    </source>
</evidence>
<keyword evidence="2" id="KW-1185">Reference proteome</keyword>